<organism evidence="1 2">
    <name type="scientific">Geodia barretti</name>
    <name type="common">Barrett's horny sponge</name>
    <dbReference type="NCBI Taxonomy" id="519541"/>
    <lineage>
        <taxon>Eukaryota</taxon>
        <taxon>Metazoa</taxon>
        <taxon>Porifera</taxon>
        <taxon>Demospongiae</taxon>
        <taxon>Heteroscleromorpha</taxon>
        <taxon>Tetractinellida</taxon>
        <taxon>Astrophorina</taxon>
        <taxon>Geodiidae</taxon>
        <taxon>Geodia</taxon>
    </lineage>
</organism>
<proteinExistence type="predicted"/>
<accession>A0AA35TN19</accession>
<gene>
    <name evidence="1" type="ORF">GBAR_LOCUS27787</name>
</gene>
<dbReference type="AlphaFoldDB" id="A0AA35TN19"/>
<dbReference type="Proteomes" id="UP001174909">
    <property type="component" value="Unassembled WGS sequence"/>
</dbReference>
<dbReference type="Gene3D" id="3.40.50.1820">
    <property type="entry name" value="alpha/beta hydrolase"/>
    <property type="match status" value="1"/>
</dbReference>
<dbReference type="InterPro" id="IPR029058">
    <property type="entry name" value="AB_hydrolase_fold"/>
</dbReference>
<protein>
    <submittedName>
        <fullName evidence="1">Lysosomal thioesterase PPT2-A</fullName>
    </submittedName>
</protein>
<keyword evidence="2" id="KW-1185">Reference proteome</keyword>
<reference evidence="1" key="1">
    <citation type="submission" date="2023-03" db="EMBL/GenBank/DDBJ databases">
        <authorList>
            <person name="Steffen K."/>
            <person name="Cardenas P."/>
        </authorList>
    </citation>
    <scope>NUCLEOTIDE SEQUENCE</scope>
</reference>
<evidence type="ECO:0000313" key="2">
    <source>
        <dbReference type="Proteomes" id="UP001174909"/>
    </source>
</evidence>
<comment type="caution">
    <text evidence="1">The sequence shown here is derived from an EMBL/GenBank/DDBJ whole genome shotgun (WGS) entry which is preliminary data.</text>
</comment>
<name>A0AA35TN19_GEOBA</name>
<dbReference type="EMBL" id="CASHTH010003881">
    <property type="protein sequence ID" value="CAI8050644.1"/>
    <property type="molecule type" value="Genomic_DNA"/>
</dbReference>
<sequence length="57" mass="6756">MKIEECVDQEFYTKNSFGLRTLDDSGRLHIHTVEGVHHFGFHKDQTVFDCCIKQWLD</sequence>
<evidence type="ECO:0000313" key="1">
    <source>
        <dbReference type="EMBL" id="CAI8050644.1"/>
    </source>
</evidence>